<feature type="compositionally biased region" description="Low complexity" evidence="7">
    <location>
        <begin position="104"/>
        <end position="117"/>
    </location>
</feature>
<dbReference type="PANTHER" id="PTHR31845:SF39">
    <property type="entry name" value="TRANSCRIPTION FACTOR PBCR-RELATED"/>
    <property type="match status" value="1"/>
</dbReference>
<keyword evidence="5" id="KW-0539">Nucleus</keyword>
<feature type="domain" description="Xylanolytic transcriptional activator regulatory" evidence="8">
    <location>
        <begin position="166"/>
        <end position="348"/>
    </location>
</feature>
<dbReference type="RefSeq" id="XP_064656835.1">
    <property type="nucleotide sequence ID" value="XM_064804993.1"/>
</dbReference>
<evidence type="ECO:0000256" key="6">
    <source>
        <dbReference type="SAM" id="Coils"/>
    </source>
</evidence>
<dbReference type="CDD" id="cd12148">
    <property type="entry name" value="fungal_TF_MHR"/>
    <property type="match status" value="1"/>
</dbReference>
<evidence type="ECO:0000313" key="10">
    <source>
        <dbReference type="Proteomes" id="UP001337655"/>
    </source>
</evidence>
<comment type="caution">
    <text evidence="9">The sequence shown here is derived from an EMBL/GenBank/DDBJ whole genome shotgun (WGS) entry which is preliminary data.</text>
</comment>
<dbReference type="Proteomes" id="UP001337655">
    <property type="component" value="Unassembled WGS sequence"/>
</dbReference>
<evidence type="ECO:0000256" key="5">
    <source>
        <dbReference type="ARBA" id="ARBA00023242"/>
    </source>
</evidence>
<evidence type="ECO:0000256" key="7">
    <source>
        <dbReference type="SAM" id="MobiDB-lite"/>
    </source>
</evidence>
<dbReference type="GO" id="GO:0000981">
    <property type="term" value="F:DNA-binding transcription factor activity, RNA polymerase II-specific"/>
    <property type="evidence" value="ECO:0007669"/>
    <property type="project" value="InterPro"/>
</dbReference>
<evidence type="ECO:0000313" key="9">
    <source>
        <dbReference type="EMBL" id="KAK5167027.1"/>
    </source>
</evidence>
<feature type="region of interest" description="Disordered" evidence="7">
    <location>
        <begin position="297"/>
        <end position="318"/>
    </location>
</feature>
<feature type="compositionally biased region" description="Polar residues" evidence="7">
    <location>
        <begin position="611"/>
        <end position="620"/>
    </location>
</feature>
<dbReference type="InterPro" id="IPR036864">
    <property type="entry name" value="Zn2-C6_fun-type_DNA-bd_sf"/>
</dbReference>
<keyword evidence="4" id="KW-0804">Transcription</keyword>
<evidence type="ECO:0000259" key="8">
    <source>
        <dbReference type="Pfam" id="PF04082"/>
    </source>
</evidence>
<protein>
    <recommendedName>
        <fullName evidence="8">Xylanolytic transcriptional activator regulatory domain-containing protein</fullName>
    </recommendedName>
</protein>
<dbReference type="Pfam" id="PF04082">
    <property type="entry name" value="Fungal_trans"/>
    <property type="match status" value="1"/>
</dbReference>
<dbReference type="InterPro" id="IPR007219">
    <property type="entry name" value="XnlR_reg_dom"/>
</dbReference>
<comment type="subcellular location">
    <subcellularLocation>
        <location evidence="1">Nucleus</location>
    </subcellularLocation>
</comment>
<keyword evidence="10" id="KW-1185">Reference proteome</keyword>
<accession>A0AAV9P2W1</accession>
<dbReference type="GeneID" id="89929092"/>
<evidence type="ECO:0000256" key="3">
    <source>
        <dbReference type="ARBA" id="ARBA00023125"/>
    </source>
</evidence>
<gene>
    <name evidence="9" type="ORF">LTR77_007756</name>
</gene>
<keyword evidence="3" id="KW-0238">DNA-binding</keyword>
<feature type="compositionally biased region" description="Polar residues" evidence="7">
    <location>
        <begin position="301"/>
        <end position="318"/>
    </location>
</feature>
<dbReference type="GO" id="GO:0000976">
    <property type="term" value="F:transcription cis-regulatory region binding"/>
    <property type="evidence" value="ECO:0007669"/>
    <property type="project" value="TreeGrafter"/>
</dbReference>
<evidence type="ECO:0000256" key="2">
    <source>
        <dbReference type="ARBA" id="ARBA00023015"/>
    </source>
</evidence>
<dbReference type="InterPro" id="IPR051089">
    <property type="entry name" value="prtT"/>
</dbReference>
<sequence>MAAVQDLTDTADSEACQRCARAGRTCVFTPLQKRRQRKRTDTRVSELERDMRAMRAALQAKEKEAKSAGQNNATRNVGLSPRPFGLWFEENSLQAPVRAGEYGQSSVAQASSGVQPQGNLSRQHGGPTLWPSRFANQPSETKDVVQTGLISMATARQLFESYRTDLCPIYPIVVIPESTTADELRKTKPALFLAIIAAAAGKENSELSAVLDKEVLHMYAERHVVQCEKSLELVQALLISAVWYHPPTRFGQLKYYEYIHMAATMALDIGIGTRPVPHRNLFGNKPSRQGRVHHLEDASNPDLSMTPRSRGTSPDTASLESRRTYLACYLVCGSVSMSLRRPNMLRVSSYIRDCLDYLERSSDSVPSDRTLAAWVRLNIIAEEICTSFSYDDPGDIASITELRTQMMLKDFEKRLTDWYSTTPDSCLSPPVTMMFYSIRIYLHEVALHVDHSPEDFKAPYQMGPVHQWDRRDDASSIPTKVLATAVADCVSSAHSLMNTFTSMPPEQGRALPVFIYVRISFAAFILAKLCLSTAHPGSQIGRVIDKSSLKVDAVMNKAIVQVKSIVGSAQRRVPAIFLALLLKLRQWCLNPQMLEGQQDGTGRPAIDIAHGTQSAPMNTDKSRAQSSTAAFRVTEHVSSEETSPEDDPEVYDNISAYVAKTTAALDHGEENGLTPDEGAQMSNFDSYQPVPYPYPNNQMQLDNDFLQMWGDMNALSQGGLTGLEDWSTMPLDMMGMPESFDWQMSAAGDGNAPT</sequence>
<keyword evidence="6" id="KW-0175">Coiled coil</keyword>
<dbReference type="GO" id="GO:0005634">
    <property type="term" value="C:nucleus"/>
    <property type="evidence" value="ECO:0007669"/>
    <property type="project" value="UniProtKB-SubCell"/>
</dbReference>
<evidence type="ECO:0000256" key="1">
    <source>
        <dbReference type="ARBA" id="ARBA00004123"/>
    </source>
</evidence>
<reference evidence="9 10" key="1">
    <citation type="submission" date="2023-08" db="EMBL/GenBank/DDBJ databases">
        <title>Black Yeasts Isolated from many extreme environments.</title>
        <authorList>
            <person name="Coleine C."/>
            <person name="Stajich J.E."/>
            <person name="Selbmann L."/>
        </authorList>
    </citation>
    <scope>NUCLEOTIDE SEQUENCE [LARGE SCALE GENOMIC DNA]</scope>
    <source>
        <strain evidence="9 10">CCFEE 5935</strain>
    </source>
</reference>
<dbReference type="EMBL" id="JAVRRT010000012">
    <property type="protein sequence ID" value="KAK5167027.1"/>
    <property type="molecule type" value="Genomic_DNA"/>
</dbReference>
<dbReference type="GO" id="GO:0008270">
    <property type="term" value="F:zinc ion binding"/>
    <property type="evidence" value="ECO:0007669"/>
    <property type="project" value="InterPro"/>
</dbReference>
<dbReference type="Gene3D" id="4.10.240.10">
    <property type="entry name" value="Zn(2)-C6 fungal-type DNA-binding domain"/>
    <property type="match status" value="1"/>
</dbReference>
<keyword evidence="2" id="KW-0805">Transcription regulation</keyword>
<feature type="region of interest" description="Disordered" evidence="7">
    <location>
        <begin position="599"/>
        <end position="620"/>
    </location>
</feature>
<organism evidence="9 10">
    <name type="scientific">Saxophila tyrrhenica</name>
    <dbReference type="NCBI Taxonomy" id="1690608"/>
    <lineage>
        <taxon>Eukaryota</taxon>
        <taxon>Fungi</taxon>
        <taxon>Dikarya</taxon>
        <taxon>Ascomycota</taxon>
        <taxon>Pezizomycotina</taxon>
        <taxon>Dothideomycetes</taxon>
        <taxon>Dothideomycetidae</taxon>
        <taxon>Mycosphaerellales</taxon>
        <taxon>Extremaceae</taxon>
        <taxon>Saxophila</taxon>
    </lineage>
</organism>
<evidence type="ECO:0000256" key="4">
    <source>
        <dbReference type="ARBA" id="ARBA00023163"/>
    </source>
</evidence>
<dbReference type="GO" id="GO:0006351">
    <property type="term" value="P:DNA-templated transcription"/>
    <property type="evidence" value="ECO:0007669"/>
    <property type="project" value="InterPro"/>
</dbReference>
<dbReference type="PANTHER" id="PTHR31845">
    <property type="entry name" value="FINGER DOMAIN PROTEIN, PUTATIVE-RELATED"/>
    <property type="match status" value="1"/>
</dbReference>
<feature type="region of interest" description="Disordered" evidence="7">
    <location>
        <begin position="104"/>
        <end position="137"/>
    </location>
</feature>
<name>A0AAV9P2W1_9PEZI</name>
<feature type="coiled-coil region" evidence="6">
    <location>
        <begin position="37"/>
        <end position="71"/>
    </location>
</feature>
<dbReference type="AlphaFoldDB" id="A0AAV9P2W1"/>
<proteinExistence type="predicted"/>